<gene>
    <name evidence="2" type="ORF">PAPYR_10310</name>
</gene>
<evidence type="ECO:0000313" key="2">
    <source>
        <dbReference type="EMBL" id="KAJ4454863.1"/>
    </source>
</evidence>
<proteinExistence type="predicted"/>
<dbReference type="CDD" id="cd09917">
    <property type="entry name" value="F-box_SF"/>
    <property type="match status" value="1"/>
</dbReference>
<dbReference type="Pfam" id="PF00622">
    <property type="entry name" value="SPRY"/>
    <property type="match status" value="1"/>
</dbReference>
<evidence type="ECO:0000259" key="1">
    <source>
        <dbReference type="PROSITE" id="PS50181"/>
    </source>
</evidence>
<name>A0ABQ8UA08_9EUKA</name>
<comment type="caution">
    <text evidence="2">The sequence shown here is derived from an EMBL/GenBank/DDBJ whole genome shotgun (WGS) entry which is preliminary data.</text>
</comment>
<dbReference type="Proteomes" id="UP001141327">
    <property type="component" value="Unassembled WGS sequence"/>
</dbReference>
<protein>
    <recommendedName>
        <fullName evidence="1">F-box domain-containing protein</fullName>
    </recommendedName>
</protein>
<dbReference type="SUPFAM" id="SSF49899">
    <property type="entry name" value="Concanavalin A-like lectins/glucanases"/>
    <property type="match status" value="1"/>
</dbReference>
<evidence type="ECO:0000313" key="3">
    <source>
        <dbReference type="Proteomes" id="UP001141327"/>
    </source>
</evidence>
<dbReference type="Pfam" id="PF12937">
    <property type="entry name" value="F-box-like"/>
    <property type="match status" value="1"/>
</dbReference>
<reference evidence="2" key="1">
    <citation type="journal article" date="2022" name="bioRxiv">
        <title>Genomics of Preaxostyla Flagellates Illuminates Evolutionary Transitions and the Path Towards Mitochondrial Loss.</title>
        <authorList>
            <person name="Novak L.V.F."/>
            <person name="Treitli S.C."/>
            <person name="Pyrih J."/>
            <person name="Halakuc P."/>
            <person name="Pipaliya S.V."/>
            <person name="Vacek V."/>
            <person name="Brzon O."/>
            <person name="Soukal P."/>
            <person name="Eme L."/>
            <person name="Dacks J.B."/>
            <person name="Karnkowska A."/>
            <person name="Elias M."/>
            <person name="Hampl V."/>
        </authorList>
    </citation>
    <scope>NUCLEOTIDE SEQUENCE</scope>
    <source>
        <strain evidence="2">RCP-MX</strain>
    </source>
</reference>
<sequence>MEIIPPEILSVICGYLSPLDVANVSRACHKFYQVAWKSEYVWHQIALRLELTNPMGKPWMTIVRDGRYRFLPRPEVPISPDGKTVTFPSTTSYTVLVHPSIRSGVWRATFQFDVLENAMDIAIGWTSVKTLPGNYLGNDATSIDWNAGGSVYGDSASSHTCSRWTTGDEVAIELDMNVHKARLLKNGKPVGTVTFPDSWHECWFGACGHYKDLVCHLCSLREI</sequence>
<organism evidence="2 3">
    <name type="scientific">Paratrimastix pyriformis</name>
    <dbReference type="NCBI Taxonomy" id="342808"/>
    <lineage>
        <taxon>Eukaryota</taxon>
        <taxon>Metamonada</taxon>
        <taxon>Preaxostyla</taxon>
        <taxon>Paratrimastigidae</taxon>
        <taxon>Paratrimastix</taxon>
    </lineage>
</organism>
<dbReference type="InterPro" id="IPR001810">
    <property type="entry name" value="F-box_dom"/>
</dbReference>
<dbReference type="InterPro" id="IPR036047">
    <property type="entry name" value="F-box-like_dom_sf"/>
</dbReference>
<keyword evidence="3" id="KW-1185">Reference proteome</keyword>
<dbReference type="Gene3D" id="1.20.1280.50">
    <property type="match status" value="1"/>
</dbReference>
<dbReference type="Gene3D" id="2.60.120.920">
    <property type="match status" value="1"/>
</dbReference>
<accession>A0ABQ8UA08</accession>
<dbReference type="SUPFAM" id="SSF81383">
    <property type="entry name" value="F-box domain"/>
    <property type="match status" value="1"/>
</dbReference>
<dbReference type="PROSITE" id="PS50181">
    <property type="entry name" value="FBOX"/>
    <property type="match status" value="1"/>
</dbReference>
<dbReference type="InterPro" id="IPR013320">
    <property type="entry name" value="ConA-like_dom_sf"/>
</dbReference>
<dbReference type="InterPro" id="IPR003877">
    <property type="entry name" value="SPRY_dom"/>
</dbReference>
<feature type="domain" description="F-box" evidence="1">
    <location>
        <begin position="1"/>
        <end position="45"/>
    </location>
</feature>
<dbReference type="EMBL" id="JAPMOS010000130">
    <property type="protein sequence ID" value="KAJ4454863.1"/>
    <property type="molecule type" value="Genomic_DNA"/>
</dbReference>
<dbReference type="InterPro" id="IPR043136">
    <property type="entry name" value="B30.2/SPRY_sf"/>
</dbReference>